<evidence type="ECO:0000313" key="1">
    <source>
        <dbReference type="EMBL" id="MBW0509258.1"/>
    </source>
</evidence>
<name>A0A9Q3HKZ2_9BASI</name>
<dbReference type="EMBL" id="AVOT02020847">
    <property type="protein sequence ID" value="MBW0509258.1"/>
    <property type="molecule type" value="Genomic_DNA"/>
</dbReference>
<reference evidence="1" key="1">
    <citation type="submission" date="2021-03" db="EMBL/GenBank/DDBJ databases">
        <title>Draft genome sequence of rust myrtle Austropuccinia psidii MF-1, a brazilian biotype.</title>
        <authorList>
            <person name="Quecine M.C."/>
            <person name="Pachon D.M.R."/>
            <person name="Bonatelli M.L."/>
            <person name="Correr F.H."/>
            <person name="Franceschini L.M."/>
            <person name="Leite T.F."/>
            <person name="Margarido G.R.A."/>
            <person name="Almeida C.A."/>
            <person name="Ferrarezi J.A."/>
            <person name="Labate C.A."/>
        </authorList>
    </citation>
    <scope>NUCLEOTIDE SEQUENCE</scope>
    <source>
        <strain evidence="1">MF-1</strain>
    </source>
</reference>
<dbReference type="Gene3D" id="3.30.420.10">
    <property type="entry name" value="Ribonuclease H-like superfamily/Ribonuclease H"/>
    <property type="match status" value="1"/>
</dbReference>
<dbReference type="Proteomes" id="UP000765509">
    <property type="component" value="Unassembled WGS sequence"/>
</dbReference>
<dbReference type="OrthoDB" id="5861663at2759"/>
<sequence length="155" mass="18009">MDWVTGLLPGGDRRYHACLVNFDNFSKNTIFFPCHKDDTAMDTALLICNKVVSWTETFTKIISYRVPKFTSALWKNIHQLFGTRLSFSTAYHQQTDGPAEGRSQTLEGMVRRFCAHDLELKDCDGFTHICVTFYLNWSWHIKHPFMPVPIKILLF</sequence>
<accession>A0A9Q3HKZ2</accession>
<proteinExistence type="predicted"/>
<comment type="caution">
    <text evidence="1">The sequence shown here is derived from an EMBL/GenBank/DDBJ whole genome shotgun (WGS) entry which is preliminary data.</text>
</comment>
<dbReference type="SUPFAM" id="SSF53098">
    <property type="entry name" value="Ribonuclease H-like"/>
    <property type="match status" value="1"/>
</dbReference>
<dbReference type="InterPro" id="IPR050951">
    <property type="entry name" value="Retrovirus_Pol_polyprotein"/>
</dbReference>
<dbReference type="InterPro" id="IPR036397">
    <property type="entry name" value="RNaseH_sf"/>
</dbReference>
<dbReference type="PANTHER" id="PTHR37984">
    <property type="entry name" value="PROTEIN CBG26694"/>
    <property type="match status" value="1"/>
</dbReference>
<dbReference type="PANTHER" id="PTHR37984:SF5">
    <property type="entry name" value="PROTEIN NYNRIN-LIKE"/>
    <property type="match status" value="1"/>
</dbReference>
<organism evidence="1 2">
    <name type="scientific">Austropuccinia psidii MF-1</name>
    <dbReference type="NCBI Taxonomy" id="1389203"/>
    <lineage>
        <taxon>Eukaryota</taxon>
        <taxon>Fungi</taxon>
        <taxon>Dikarya</taxon>
        <taxon>Basidiomycota</taxon>
        <taxon>Pucciniomycotina</taxon>
        <taxon>Pucciniomycetes</taxon>
        <taxon>Pucciniales</taxon>
        <taxon>Sphaerophragmiaceae</taxon>
        <taxon>Austropuccinia</taxon>
    </lineage>
</organism>
<dbReference type="InterPro" id="IPR012337">
    <property type="entry name" value="RNaseH-like_sf"/>
</dbReference>
<evidence type="ECO:0008006" key="3">
    <source>
        <dbReference type="Google" id="ProtNLM"/>
    </source>
</evidence>
<protein>
    <recommendedName>
        <fullName evidence="3">Integrase catalytic domain-containing protein</fullName>
    </recommendedName>
</protein>
<keyword evidence="2" id="KW-1185">Reference proteome</keyword>
<evidence type="ECO:0000313" key="2">
    <source>
        <dbReference type="Proteomes" id="UP000765509"/>
    </source>
</evidence>
<dbReference type="AlphaFoldDB" id="A0A9Q3HKZ2"/>
<dbReference type="GO" id="GO:0003676">
    <property type="term" value="F:nucleic acid binding"/>
    <property type="evidence" value="ECO:0007669"/>
    <property type="project" value="InterPro"/>
</dbReference>
<gene>
    <name evidence="1" type="ORF">O181_048973</name>
</gene>